<accession>A0A0U0R921</accession>
<dbReference type="Proteomes" id="UP000038802">
    <property type="component" value="Unassembled WGS sequence"/>
</dbReference>
<dbReference type="EMBL" id="CSAE01000225">
    <property type="protein sequence ID" value="COV86457.1"/>
    <property type="molecule type" value="Genomic_DNA"/>
</dbReference>
<feature type="compositionally biased region" description="Low complexity" evidence="1">
    <location>
        <begin position="16"/>
        <end position="25"/>
    </location>
</feature>
<evidence type="ECO:0000256" key="1">
    <source>
        <dbReference type="SAM" id="MobiDB-lite"/>
    </source>
</evidence>
<sequence>MISVRSAVDLPVCGAPTTATLPAAPDKSIVSGTRDCSNGRSTMPMGTASSACAGSASRSRAPSIGGSSSGGSQT</sequence>
<evidence type="ECO:0000313" key="3">
    <source>
        <dbReference type="Proteomes" id="UP000038802"/>
    </source>
</evidence>
<evidence type="ECO:0000313" key="2">
    <source>
        <dbReference type="EMBL" id="COV86457.1"/>
    </source>
</evidence>
<name>A0A0U0R921_MYCTX</name>
<feature type="region of interest" description="Disordered" evidence="1">
    <location>
        <begin position="16"/>
        <end position="74"/>
    </location>
</feature>
<organism evidence="2 3">
    <name type="scientific">Mycobacterium tuberculosis</name>
    <dbReference type="NCBI Taxonomy" id="1773"/>
    <lineage>
        <taxon>Bacteria</taxon>
        <taxon>Bacillati</taxon>
        <taxon>Actinomycetota</taxon>
        <taxon>Actinomycetes</taxon>
        <taxon>Mycobacteriales</taxon>
        <taxon>Mycobacteriaceae</taxon>
        <taxon>Mycobacterium</taxon>
        <taxon>Mycobacterium tuberculosis complex</taxon>
    </lineage>
</organism>
<feature type="compositionally biased region" description="Polar residues" evidence="1">
    <location>
        <begin position="30"/>
        <end position="41"/>
    </location>
</feature>
<feature type="compositionally biased region" description="Low complexity" evidence="1">
    <location>
        <begin position="48"/>
        <end position="66"/>
    </location>
</feature>
<protein>
    <submittedName>
        <fullName evidence="2">Uncharacterized protein</fullName>
    </submittedName>
</protein>
<proteinExistence type="predicted"/>
<dbReference type="AlphaFoldDB" id="A0A0U0R921"/>
<reference evidence="3" key="1">
    <citation type="submission" date="2015-03" db="EMBL/GenBank/DDBJ databases">
        <authorList>
            <consortium name="Pathogen Informatics"/>
        </authorList>
    </citation>
    <scope>NUCLEOTIDE SEQUENCE [LARGE SCALE GENOMIC DNA]</scope>
    <source>
        <strain evidence="3">K00500041</strain>
    </source>
</reference>
<gene>
    <name evidence="2" type="ORF">ERS007703_02195</name>
</gene>